<name>A0A0F9HYP4_9ZZZZ</name>
<dbReference type="EMBL" id="LAZR01013743">
    <property type="protein sequence ID" value="KKM20546.1"/>
    <property type="molecule type" value="Genomic_DNA"/>
</dbReference>
<gene>
    <name evidence="1" type="ORF">LCGC14_1644360</name>
</gene>
<proteinExistence type="predicted"/>
<protein>
    <submittedName>
        <fullName evidence="1">Uncharacterized protein</fullName>
    </submittedName>
</protein>
<evidence type="ECO:0000313" key="1">
    <source>
        <dbReference type="EMBL" id="KKM20546.1"/>
    </source>
</evidence>
<reference evidence="1" key="1">
    <citation type="journal article" date="2015" name="Nature">
        <title>Complex archaea that bridge the gap between prokaryotes and eukaryotes.</title>
        <authorList>
            <person name="Spang A."/>
            <person name="Saw J.H."/>
            <person name="Jorgensen S.L."/>
            <person name="Zaremba-Niedzwiedzka K."/>
            <person name="Martijn J."/>
            <person name="Lind A.E."/>
            <person name="van Eijk R."/>
            <person name="Schleper C."/>
            <person name="Guy L."/>
            <person name="Ettema T.J."/>
        </authorList>
    </citation>
    <scope>NUCLEOTIDE SEQUENCE</scope>
</reference>
<accession>A0A0F9HYP4</accession>
<dbReference type="AlphaFoldDB" id="A0A0F9HYP4"/>
<organism evidence="1">
    <name type="scientific">marine sediment metagenome</name>
    <dbReference type="NCBI Taxonomy" id="412755"/>
    <lineage>
        <taxon>unclassified sequences</taxon>
        <taxon>metagenomes</taxon>
        <taxon>ecological metagenomes</taxon>
    </lineage>
</organism>
<sequence length="71" mass="7699">MLAIISMVGVNAAMLGLVLKVATNGKPKKLEGNPRSVDLDDIRVGDVSMASFRREFVEPIITAIKESAEER</sequence>
<comment type="caution">
    <text evidence="1">The sequence shown here is derived from an EMBL/GenBank/DDBJ whole genome shotgun (WGS) entry which is preliminary data.</text>
</comment>